<dbReference type="EMBL" id="LAZR01002075">
    <property type="protein sequence ID" value="KKN34950.1"/>
    <property type="molecule type" value="Genomic_DNA"/>
</dbReference>
<evidence type="ECO:0000313" key="1">
    <source>
        <dbReference type="EMBL" id="KKN34950.1"/>
    </source>
</evidence>
<organism evidence="1">
    <name type="scientific">marine sediment metagenome</name>
    <dbReference type="NCBI Taxonomy" id="412755"/>
    <lineage>
        <taxon>unclassified sequences</taxon>
        <taxon>metagenomes</taxon>
        <taxon>ecological metagenomes</taxon>
    </lineage>
</organism>
<dbReference type="Pfam" id="PF18907">
    <property type="entry name" value="DUF5662"/>
    <property type="match status" value="1"/>
</dbReference>
<accession>A0A0F9PTD0</accession>
<comment type="caution">
    <text evidence="1">The sequence shown here is derived from an EMBL/GenBank/DDBJ whole genome shotgun (WGS) entry which is preliminary data.</text>
</comment>
<proteinExistence type="predicted"/>
<reference evidence="1" key="1">
    <citation type="journal article" date="2015" name="Nature">
        <title>Complex archaea that bridge the gap between prokaryotes and eukaryotes.</title>
        <authorList>
            <person name="Spang A."/>
            <person name="Saw J.H."/>
            <person name="Jorgensen S.L."/>
            <person name="Zaremba-Niedzwiedzka K."/>
            <person name="Martijn J."/>
            <person name="Lind A.E."/>
            <person name="van Eijk R."/>
            <person name="Schleper C."/>
            <person name="Guy L."/>
            <person name="Ettema T.J."/>
        </authorList>
    </citation>
    <scope>NUCLEOTIDE SEQUENCE</scope>
</reference>
<gene>
    <name evidence="1" type="ORF">LCGC14_0788910</name>
</gene>
<dbReference type="AlphaFoldDB" id="A0A0F9PTD0"/>
<name>A0A0F9PTD0_9ZZZZ</name>
<protein>
    <submittedName>
        <fullName evidence="1">Uncharacterized protein</fullName>
    </submittedName>
</protein>
<sequence length="103" mass="12000">MKKMKPAIEHHNRVNRHHPEYFMLEDRYTLNLVSALGCMNLIDLIEMLCDWKAATLRHGDGDIYKSLEINAKRFGYSGELKSILKNTVDWIEGIETYNKADES</sequence>
<dbReference type="InterPro" id="IPR043721">
    <property type="entry name" value="DUF5662"/>
</dbReference>